<feature type="compositionally biased region" description="Basic and acidic residues" evidence="1">
    <location>
        <begin position="67"/>
        <end position="80"/>
    </location>
</feature>
<name>A0A1R1XXD7_9FUNG</name>
<sequence length="80" mass="8875">MSATTPTSSNQSSPLRTPPQFGADYEEDVELQSHELGHHHAPNNLTEFLLKDPAPSSTLENTQKCRAKVDFDPERTNPTL</sequence>
<feature type="compositionally biased region" description="Polar residues" evidence="1">
    <location>
        <begin position="1"/>
        <end position="15"/>
    </location>
</feature>
<feature type="region of interest" description="Disordered" evidence="1">
    <location>
        <begin position="1"/>
        <end position="23"/>
    </location>
</feature>
<keyword evidence="3" id="KW-1185">Reference proteome</keyword>
<proteinExistence type="predicted"/>
<dbReference type="Proteomes" id="UP000187429">
    <property type="component" value="Unassembled WGS sequence"/>
</dbReference>
<feature type="region of interest" description="Disordered" evidence="1">
    <location>
        <begin position="53"/>
        <end position="80"/>
    </location>
</feature>
<organism evidence="2 3">
    <name type="scientific">Smittium culicis</name>
    <dbReference type="NCBI Taxonomy" id="133412"/>
    <lineage>
        <taxon>Eukaryota</taxon>
        <taxon>Fungi</taxon>
        <taxon>Fungi incertae sedis</taxon>
        <taxon>Zoopagomycota</taxon>
        <taxon>Kickxellomycotina</taxon>
        <taxon>Harpellomycetes</taxon>
        <taxon>Harpellales</taxon>
        <taxon>Legeriomycetaceae</taxon>
        <taxon>Smittium</taxon>
    </lineage>
</organism>
<feature type="compositionally biased region" description="Polar residues" evidence="1">
    <location>
        <begin position="55"/>
        <end position="64"/>
    </location>
</feature>
<comment type="caution">
    <text evidence="2">The sequence shown here is derived from an EMBL/GenBank/DDBJ whole genome shotgun (WGS) entry which is preliminary data.</text>
</comment>
<evidence type="ECO:0000313" key="3">
    <source>
        <dbReference type="Proteomes" id="UP000187429"/>
    </source>
</evidence>
<reference evidence="3" key="1">
    <citation type="submission" date="2017-01" db="EMBL/GenBank/DDBJ databases">
        <authorList>
            <person name="Wang Y."/>
            <person name="White M."/>
            <person name="Kvist S."/>
            <person name="Moncalvo J.-M."/>
        </authorList>
    </citation>
    <scope>NUCLEOTIDE SEQUENCE [LARGE SCALE GENOMIC DNA]</scope>
    <source>
        <strain evidence="3">ID-206-W2</strain>
    </source>
</reference>
<evidence type="ECO:0000256" key="1">
    <source>
        <dbReference type="SAM" id="MobiDB-lite"/>
    </source>
</evidence>
<accession>A0A1R1XXD7</accession>
<gene>
    <name evidence="2" type="ORF">AYI69_g6663</name>
</gene>
<dbReference type="EMBL" id="LSSM01003039">
    <property type="protein sequence ID" value="OMJ19337.1"/>
    <property type="molecule type" value="Genomic_DNA"/>
</dbReference>
<evidence type="ECO:0000313" key="2">
    <source>
        <dbReference type="EMBL" id="OMJ19337.1"/>
    </source>
</evidence>
<dbReference type="AlphaFoldDB" id="A0A1R1XXD7"/>
<protein>
    <submittedName>
        <fullName evidence="2">Uncharacterized protein</fullName>
    </submittedName>
</protein>